<sequence>MSFVFPELVQNELWPTVEFAESRSSTLWPQVDDDVRMFLDSERMAQSAAGWDSVRAELVVPAAVPERSAPLEMLRSWDSASQPSVSSNPEFASVSSLTRGPLPMYPVPQTELGLTKPLREAPPVALSSLPSMPPVPISASSTPAATGFYANATGFLPGRAVYPPTLPISSMDTALAGPSHRDRVSSLSSPKLVTRFDDHDLVWPPPVQPDAESFLPVSRTVQRRAKARPFVCVHCSRSFSRKHDLERHARVHSGDRPYVCRVCKKGFPRSDALRRHIRIERPTHESYFASKDSDVLVMSEREPSTSSQPS</sequence>
<comment type="subcellular location">
    <subcellularLocation>
        <location evidence="1">Nucleus</location>
    </subcellularLocation>
</comment>
<proteinExistence type="predicted"/>
<dbReference type="FunFam" id="3.30.160.60:FF:000065">
    <property type="entry name" value="B-cell CLL/lymphoma 6, member B"/>
    <property type="match status" value="1"/>
</dbReference>
<keyword evidence="2" id="KW-0479">Metal-binding</keyword>
<evidence type="ECO:0000256" key="1">
    <source>
        <dbReference type="ARBA" id="ARBA00004123"/>
    </source>
</evidence>
<evidence type="ECO:0000256" key="5">
    <source>
        <dbReference type="ARBA" id="ARBA00022833"/>
    </source>
</evidence>
<keyword evidence="6" id="KW-0539">Nucleus</keyword>
<keyword evidence="3" id="KW-0677">Repeat</keyword>
<evidence type="ECO:0000256" key="7">
    <source>
        <dbReference type="PROSITE-ProRule" id="PRU00042"/>
    </source>
</evidence>
<evidence type="ECO:0000256" key="6">
    <source>
        <dbReference type="ARBA" id="ARBA00023242"/>
    </source>
</evidence>
<evidence type="ECO:0000259" key="8">
    <source>
        <dbReference type="PROSITE" id="PS50157"/>
    </source>
</evidence>
<dbReference type="GO" id="GO:0005634">
    <property type="term" value="C:nucleus"/>
    <property type="evidence" value="ECO:0007669"/>
    <property type="project" value="UniProtKB-SubCell"/>
</dbReference>
<feature type="domain" description="C2H2-type" evidence="8">
    <location>
        <begin position="258"/>
        <end position="284"/>
    </location>
</feature>
<feature type="domain" description="C2H2-type" evidence="8">
    <location>
        <begin position="230"/>
        <end position="257"/>
    </location>
</feature>
<accession>A0AAF0EJS0</accession>
<organism evidence="9 10">
    <name type="scientific">Malassezia nana</name>
    <dbReference type="NCBI Taxonomy" id="180528"/>
    <lineage>
        <taxon>Eukaryota</taxon>
        <taxon>Fungi</taxon>
        <taxon>Dikarya</taxon>
        <taxon>Basidiomycota</taxon>
        <taxon>Ustilaginomycotina</taxon>
        <taxon>Malasseziomycetes</taxon>
        <taxon>Malasseziales</taxon>
        <taxon>Malasseziaceae</taxon>
        <taxon>Malassezia</taxon>
    </lineage>
</organism>
<dbReference type="GO" id="GO:0008270">
    <property type="term" value="F:zinc ion binding"/>
    <property type="evidence" value="ECO:0007669"/>
    <property type="project" value="UniProtKB-KW"/>
</dbReference>
<evidence type="ECO:0000313" key="10">
    <source>
        <dbReference type="Proteomes" id="UP001213623"/>
    </source>
</evidence>
<dbReference type="SMART" id="SM00355">
    <property type="entry name" value="ZnF_C2H2"/>
    <property type="match status" value="2"/>
</dbReference>
<evidence type="ECO:0000256" key="2">
    <source>
        <dbReference type="ARBA" id="ARBA00022723"/>
    </source>
</evidence>
<keyword evidence="4 7" id="KW-0863">Zinc-finger</keyword>
<dbReference type="SUPFAM" id="SSF57667">
    <property type="entry name" value="beta-beta-alpha zinc fingers"/>
    <property type="match status" value="1"/>
</dbReference>
<dbReference type="Gene3D" id="3.30.160.60">
    <property type="entry name" value="Classic Zinc Finger"/>
    <property type="match status" value="2"/>
</dbReference>
<keyword evidence="5" id="KW-0862">Zinc</keyword>
<dbReference type="AlphaFoldDB" id="A0AAF0EJS0"/>
<dbReference type="InterPro" id="IPR036236">
    <property type="entry name" value="Znf_C2H2_sf"/>
</dbReference>
<evidence type="ECO:0000256" key="4">
    <source>
        <dbReference type="ARBA" id="ARBA00022771"/>
    </source>
</evidence>
<dbReference type="PROSITE" id="PS50157">
    <property type="entry name" value="ZINC_FINGER_C2H2_2"/>
    <property type="match status" value="2"/>
</dbReference>
<dbReference type="EMBL" id="CP119894">
    <property type="protein sequence ID" value="WFD26818.1"/>
    <property type="molecule type" value="Genomic_DNA"/>
</dbReference>
<dbReference type="GO" id="GO:0000981">
    <property type="term" value="F:DNA-binding transcription factor activity, RNA polymerase II-specific"/>
    <property type="evidence" value="ECO:0007669"/>
    <property type="project" value="TreeGrafter"/>
</dbReference>
<protein>
    <recommendedName>
        <fullName evidence="8">C2H2-type domain-containing protein</fullName>
    </recommendedName>
</protein>
<dbReference type="PANTHER" id="PTHR24394:SF44">
    <property type="entry name" value="ZINC FINGER PROTEIN 271-LIKE"/>
    <property type="match status" value="1"/>
</dbReference>
<reference evidence="9" key="1">
    <citation type="submission" date="2023-03" db="EMBL/GenBank/DDBJ databases">
        <title>Mating type loci evolution in Malassezia.</title>
        <authorList>
            <person name="Coelho M.A."/>
        </authorList>
    </citation>
    <scope>NUCLEOTIDE SEQUENCE</scope>
    <source>
        <strain evidence="9">CBS 9557</strain>
    </source>
</reference>
<dbReference type="PANTHER" id="PTHR24394">
    <property type="entry name" value="ZINC FINGER PROTEIN"/>
    <property type="match status" value="1"/>
</dbReference>
<dbReference type="PROSITE" id="PS00028">
    <property type="entry name" value="ZINC_FINGER_C2H2_1"/>
    <property type="match status" value="1"/>
</dbReference>
<evidence type="ECO:0000313" key="9">
    <source>
        <dbReference type="EMBL" id="WFD26818.1"/>
    </source>
</evidence>
<gene>
    <name evidence="9" type="ORF">MNAN1_001807</name>
</gene>
<keyword evidence="10" id="KW-1185">Reference proteome</keyword>
<name>A0AAF0EJS0_9BASI</name>
<dbReference type="Proteomes" id="UP001213623">
    <property type="component" value="Chromosome 3"/>
</dbReference>
<dbReference type="InterPro" id="IPR013087">
    <property type="entry name" value="Znf_C2H2_type"/>
</dbReference>
<dbReference type="FunFam" id="3.30.160.60:FF:000145">
    <property type="entry name" value="Zinc finger protein 574"/>
    <property type="match status" value="1"/>
</dbReference>
<evidence type="ECO:0000256" key="3">
    <source>
        <dbReference type="ARBA" id="ARBA00022737"/>
    </source>
</evidence>
<dbReference type="Pfam" id="PF00096">
    <property type="entry name" value="zf-C2H2"/>
    <property type="match status" value="2"/>
</dbReference>